<dbReference type="InterPro" id="IPR003439">
    <property type="entry name" value="ABC_transporter-like_ATP-bd"/>
</dbReference>
<dbReference type="InterPro" id="IPR013611">
    <property type="entry name" value="Transp-assoc_OB_typ2"/>
</dbReference>
<dbReference type="GO" id="GO:0015418">
    <property type="term" value="F:ABC-type quaternary ammonium compound transporting activity"/>
    <property type="evidence" value="ECO:0007669"/>
    <property type="project" value="UniProtKB-EC"/>
</dbReference>
<dbReference type="Proteomes" id="UP001220658">
    <property type="component" value="Unassembled WGS sequence"/>
</dbReference>
<keyword evidence="3 6" id="KW-0067">ATP-binding</keyword>
<dbReference type="InterPro" id="IPR027417">
    <property type="entry name" value="P-loop_NTPase"/>
</dbReference>
<evidence type="ECO:0000256" key="4">
    <source>
        <dbReference type="ARBA" id="ARBA00066388"/>
    </source>
</evidence>
<organism evidence="6 7">
    <name type="scientific">Faecalitalea cylindroides</name>
    <dbReference type="NCBI Taxonomy" id="39483"/>
    <lineage>
        <taxon>Bacteria</taxon>
        <taxon>Bacillati</taxon>
        <taxon>Bacillota</taxon>
        <taxon>Erysipelotrichia</taxon>
        <taxon>Erysipelotrichales</taxon>
        <taxon>Erysipelotrichaceae</taxon>
        <taxon>Faecalitalea</taxon>
    </lineage>
</organism>
<dbReference type="SUPFAM" id="SSF50331">
    <property type="entry name" value="MOP-like"/>
    <property type="match status" value="1"/>
</dbReference>
<evidence type="ECO:0000256" key="2">
    <source>
        <dbReference type="ARBA" id="ARBA00022741"/>
    </source>
</evidence>
<dbReference type="SMART" id="SM00382">
    <property type="entry name" value="AAA"/>
    <property type="match status" value="1"/>
</dbReference>
<dbReference type="EC" id="7.6.2.9" evidence="4"/>
<dbReference type="Pfam" id="PF08402">
    <property type="entry name" value="TOBE_2"/>
    <property type="match status" value="1"/>
</dbReference>
<keyword evidence="1" id="KW-0813">Transport</keyword>
<dbReference type="InterPro" id="IPR047641">
    <property type="entry name" value="ABC_transpr_MalK/UgpC-like"/>
</dbReference>
<reference evidence="6" key="1">
    <citation type="submission" date="2023-01" db="EMBL/GenBank/DDBJ databases">
        <title>Human gut microbiome strain richness.</title>
        <authorList>
            <person name="Chen-Liaw A."/>
        </authorList>
    </citation>
    <scope>NUCLEOTIDE SEQUENCE</scope>
    <source>
        <strain evidence="6">D55st1_G4_D55t1_190419</strain>
    </source>
</reference>
<accession>A0AAW6FS46</accession>
<dbReference type="InterPro" id="IPR008995">
    <property type="entry name" value="Mo/tungstate-bd_C_term_dom"/>
</dbReference>
<evidence type="ECO:0000259" key="5">
    <source>
        <dbReference type="PROSITE" id="PS50893"/>
    </source>
</evidence>
<evidence type="ECO:0000313" key="7">
    <source>
        <dbReference type="Proteomes" id="UP001220658"/>
    </source>
</evidence>
<dbReference type="SUPFAM" id="SSF52540">
    <property type="entry name" value="P-loop containing nucleoside triphosphate hydrolases"/>
    <property type="match status" value="1"/>
</dbReference>
<dbReference type="Pfam" id="PF00005">
    <property type="entry name" value="ABC_tran"/>
    <property type="match status" value="1"/>
</dbReference>
<comment type="caution">
    <text evidence="6">The sequence shown here is derived from an EMBL/GenBank/DDBJ whole genome shotgun (WGS) entry which is preliminary data.</text>
</comment>
<dbReference type="AlphaFoldDB" id="A0AAW6FS46"/>
<dbReference type="GO" id="GO:0055052">
    <property type="term" value="C:ATP-binding cassette (ABC) transporter complex, substrate-binding subunit-containing"/>
    <property type="evidence" value="ECO:0007669"/>
    <property type="project" value="TreeGrafter"/>
</dbReference>
<gene>
    <name evidence="6" type="ORF">POG00_03780</name>
</gene>
<dbReference type="PANTHER" id="PTHR43875">
    <property type="entry name" value="MALTODEXTRIN IMPORT ATP-BINDING PROTEIN MSMX"/>
    <property type="match status" value="1"/>
</dbReference>
<dbReference type="GO" id="GO:0016887">
    <property type="term" value="F:ATP hydrolysis activity"/>
    <property type="evidence" value="ECO:0007669"/>
    <property type="project" value="InterPro"/>
</dbReference>
<protein>
    <recommendedName>
        <fullName evidence="4">ABC-type quaternary amine transporter</fullName>
        <ecNumber evidence="4">7.6.2.9</ecNumber>
    </recommendedName>
</protein>
<dbReference type="PROSITE" id="PS00211">
    <property type="entry name" value="ABC_TRANSPORTER_1"/>
    <property type="match status" value="1"/>
</dbReference>
<name>A0AAW6FS46_9FIRM</name>
<dbReference type="EMBL" id="JAQNCK010000007">
    <property type="protein sequence ID" value="MDC0827826.1"/>
    <property type="molecule type" value="Genomic_DNA"/>
</dbReference>
<evidence type="ECO:0000256" key="3">
    <source>
        <dbReference type="ARBA" id="ARBA00022840"/>
    </source>
</evidence>
<dbReference type="RefSeq" id="WP_195190971.1">
    <property type="nucleotide sequence ID" value="NZ_JADMUL010000007.1"/>
</dbReference>
<dbReference type="Gene3D" id="3.40.50.300">
    <property type="entry name" value="P-loop containing nucleotide triphosphate hydrolases"/>
    <property type="match status" value="1"/>
</dbReference>
<dbReference type="InterPro" id="IPR003593">
    <property type="entry name" value="AAA+_ATPase"/>
</dbReference>
<dbReference type="PANTHER" id="PTHR43875:SF4">
    <property type="entry name" value="GLUCOSE IMPORT ATP-BINDING PROTEIN GLCV"/>
    <property type="match status" value="1"/>
</dbReference>
<proteinExistence type="predicted"/>
<dbReference type="GO" id="GO:0005524">
    <property type="term" value="F:ATP binding"/>
    <property type="evidence" value="ECO:0007669"/>
    <property type="project" value="UniProtKB-KW"/>
</dbReference>
<dbReference type="FunFam" id="3.40.50.300:FF:000425">
    <property type="entry name" value="Probable ABC transporter, ATP-binding subunit"/>
    <property type="match status" value="1"/>
</dbReference>
<dbReference type="InterPro" id="IPR017871">
    <property type="entry name" value="ABC_transporter-like_CS"/>
</dbReference>
<sequence length="347" mass="38904">MSFIIEHLTKKFGNFTAINDIGFSIEEGDFLAILGPSGCGKTTMLRIIAGFEEPTQGSVSYSDQVLTSTSVNIPVEKREIGMVFQSFALWPHMTVEEHVNFPLQSKRCKMSADEKKIASKEAIEAMRLQTMVDRYPGQLSGGQRQRVALARAIVGKPKILLMDEPLSALDAELKMSMRKEIQDIHRMTKATIIYITHDQSEALALADKIIIMKDGQIEQMGTPEEIYNLPMTEFVASFVSKSNLINGDWDNDIFTCADGKFVFDGSKIHDSFKEKHICPIRPDQLDIVEAGYGLDGVLASIQYNGRENHYSIQVDDQLFTVYSSAIPFQVGDRVSLIPRKDNYETVM</sequence>
<keyword evidence="2" id="KW-0547">Nucleotide-binding</keyword>
<feature type="domain" description="ABC transporter" evidence="5">
    <location>
        <begin position="3"/>
        <end position="239"/>
    </location>
</feature>
<evidence type="ECO:0000256" key="1">
    <source>
        <dbReference type="ARBA" id="ARBA00022448"/>
    </source>
</evidence>
<evidence type="ECO:0000313" key="6">
    <source>
        <dbReference type="EMBL" id="MDC0827826.1"/>
    </source>
</evidence>
<dbReference type="PROSITE" id="PS50893">
    <property type="entry name" value="ABC_TRANSPORTER_2"/>
    <property type="match status" value="1"/>
</dbReference>